<feature type="chain" id="PRO_5014454205" evidence="1">
    <location>
        <begin position="24"/>
        <end position="144"/>
    </location>
</feature>
<dbReference type="Gene3D" id="1.10.530.10">
    <property type="match status" value="1"/>
</dbReference>
<evidence type="ECO:0000259" key="2">
    <source>
        <dbReference type="Pfam" id="PF01464"/>
    </source>
</evidence>
<dbReference type="CDD" id="cd13400">
    <property type="entry name" value="LT_IagB-like"/>
    <property type="match status" value="1"/>
</dbReference>
<keyword evidence="1" id="KW-0732">Signal</keyword>
<reference evidence="3 4" key="1">
    <citation type="journal article" date="2018" name="Genome Announc.">
        <title>Genome Sequence of Geothermobacter sp. HR-1 Iron Reducer from the Loihi Seamount.</title>
        <authorList>
            <person name="Smith H."/>
            <person name="Abuyen K."/>
            <person name="Tremblay J."/>
            <person name="Savalia P."/>
            <person name="Perez-Rodriguez I."/>
            <person name="Emerson D."/>
            <person name="Tully B."/>
            <person name="Amend J."/>
        </authorList>
    </citation>
    <scope>NUCLEOTIDE SEQUENCE [LARGE SCALE GENOMIC DNA]</scope>
    <source>
        <strain evidence="3 4">HR-1</strain>
    </source>
</reference>
<dbReference type="Proteomes" id="UP000236340">
    <property type="component" value="Unassembled WGS sequence"/>
</dbReference>
<dbReference type="Pfam" id="PF01464">
    <property type="entry name" value="SLT"/>
    <property type="match status" value="1"/>
</dbReference>
<evidence type="ECO:0000256" key="1">
    <source>
        <dbReference type="SAM" id="SignalP"/>
    </source>
</evidence>
<dbReference type="InterPro" id="IPR023346">
    <property type="entry name" value="Lysozyme-like_dom_sf"/>
</dbReference>
<dbReference type="AlphaFoldDB" id="A0A2K2HB88"/>
<dbReference type="InterPro" id="IPR008258">
    <property type="entry name" value="Transglycosylase_SLT_dom_1"/>
</dbReference>
<gene>
    <name evidence="3" type="ORF">C2E25_06785</name>
</gene>
<proteinExistence type="predicted"/>
<sequence length="144" mass="16174">MNRTPLIILLLAAICLHPAAADAFCFEQAADRYQVPAALLWAIAKVESNFDPRAIYHNPDGSTDIGMMQVNSRWRQSFSPAVWNALDDPCTNVKAGARILSDCLQRLGYTWRGIGCYNAVSRDKQADYARRVLAVMQTMPRQRE</sequence>
<feature type="domain" description="Transglycosylase SLT" evidence="2">
    <location>
        <begin position="25"/>
        <end position="123"/>
    </location>
</feature>
<dbReference type="OrthoDB" id="9808681at2"/>
<comment type="caution">
    <text evidence="3">The sequence shown here is derived from an EMBL/GenBank/DDBJ whole genome shotgun (WGS) entry which is preliminary data.</text>
</comment>
<name>A0A2K2HB88_9BACT</name>
<protein>
    <submittedName>
        <fullName evidence="3">Murein transglycosylase</fullName>
    </submittedName>
</protein>
<feature type="signal peptide" evidence="1">
    <location>
        <begin position="1"/>
        <end position="23"/>
    </location>
</feature>
<dbReference type="EMBL" id="PPFX01000011">
    <property type="protein sequence ID" value="PNU20576.1"/>
    <property type="molecule type" value="Genomic_DNA"/>
</dbReference>
<dbReference type="RefSeq" id="WP_103115007.1">
    <property type="nucleotide sequence ID" value="NZ_PPFX01000011.1"/>
</dbReference>
<dbReference type="SUPFAM" id="SSF53955">
    <property type="entry name" value="Lysozyme-like"/>
    <property type="match status" value="1"/>
</dbReference>
<organism evidence="3 4">
    <name type="scientific">Geothermobacter hydrogeniphilus</name>
    <dbReference type="NCBI Taxonomy" id="1969733"/>
    <lineage>
        <taxon>Bacteria</taxon>
        <taxon>Pseudomonadati</taxon>
        <taxon>Thermodesulfobacteriota</taxon>
        <taxon>Desulfuromonadia</taxon>
        <taxon>Desulfuromonadales</taxon>
        <taxon>Geothermobacteraceae</taxon>
        <taxon>Geothermobacter</taxon>
    </lineage>
</organism>
<evidence type="ECO:0000313" key="4">
    <source>
        <dbReference type="Proteomes" id="UP000236340"/>
    </source>
</evidence>
<evidence type="ECO:0000313" key="3">
    <source>
        <dbReference type="EMBL" id="PNU20576.1"/>
    </source>
</evidence>
<accession>A0A2K2HB88</accession>